<feature type="compositionally biased region" description="Pro residues" evidence="1">
    <location>
        <begin position="252"/>
        <end position="263"/>
    </location>
</feature>
<feature type="signal peptide" evidence="2">
    <location>
        <begin position="1"/>
        <end position="28"/>
    </location>
</feature>
<reference evidence="3" key="2">
    <citation type="submission" date="2021-08" db="EMBL/GenBank/DDBJ databases">
        <authorList>
            <person name="Tani A."/>
            <person name="Ola A."/>
            <person name="Ogura Y."/>
            <person name="Katsura K."/>
            <person name="Hayashi T."/>
        </authorList>
    </citation>
    <scope>NUCLEOTIDE SEQUENCE</scope>
    <source>
        <strain evidence="3">NBRC 15689</strain>
    </source>
</reference>
<accession>A0ABQ4T3Y1</accession>
<feature type="compositionally biased region" description="Basic and acidic residues" evidence="1">
    <location>
        <begin position="121"/>
        <end position="134"/>
    </location>
</feature>
<dbReference type="Proteomes" id="UP001055156">
    <property type="component" value="Unassembled WGS sequence"/>
</dbReference>
<dbReference type="EMBL" id="BPQV01000003">
    <property type="protein sequence ID" value="GJE26352.1"/>
    <property type="molecule type" value="Genomic_DNA"/>
</dbReference>
<keyword evidence="2" id="KW-0732">Signal</keyword>
<comment type="caution">
    <text evidence="3">The sequence shown here is derived from an EMBL/GenBank/DDBJ whole genome shotgun (WGS) entry which is preliminary data.</text>
</comment>
<feature type="compositionally biased region" description="Basic and acidic residues" evidence="1">
    <location>
        <begin position="239"/>
        <end position="248"/>
    </location>
</feature>
<proteinExistence type="predicted"/>
<reference evidence="3" key="1">
    <citation type="journal article" date="2021" name="Front. Microbiol.">
        <title>Comprehensive Comparative Genomics and Phenotyping of Methylobacterium Species.</title>
        <authorList>
            <person name="Alessa O."/>
            <person name="Ogura Y."/>
            <person name="Fujitani Y."/>
            <person name="Takami H."/>
            <person name="Hayashi T."/>
            <person name="Sahin N."/>
            <person name="Tani A."/>
        </authorList>
    </citation>
    <scope>NUCLEOTIDE SEQUENCE</scope>
    <source>
        <strain evidence="3">NBRC 15689</strain>
    </source>
</reference>
<gene>
    <name evidence="3" type="ORF">LKMONMHP_1203</name>
</gene>
<organism evidence="3 4">
    <name type="scientific">Methylobacterium organophilum</name>
    <dbReference type="NCBI Taxonomy" id="410"/>
    <lineage>
        <taxon>Bacteria</taxon>
        <taxon>Pseudomonadati</taxon>
        <taxon>Pseudomonadota</taxon>
        <taxon>Alphaproteobacteria</taxon>
        <taxon>Hyphomicrobiales</taxon>
        <taxon>Methylobacteriaceae</taxon>
        <taxon>Methylobacterium</taxon>
    </lineage>
</organism>
<feature type="region of interest" description="Disordered" evidence="1">
    <location>
        <begin position="111"/>
        <end position="315"/>
    </location>
</feature>
<feature type="compositionally biased region" description="Low complexity" evidence="1">
    <location>
        <begin position="229"/>
        <end position="238"/>
    </location>
</feature>
<feature type="compositionally biased region" description="Low complexity" evidence="1">
    <location>
        <begin position="194"/>
        <end position="206"/>
    </location>
</feature>
<evidence type="ECO:0000256" key="2">
    <source>
        <dbReference type="SAM" id="SignalP"/>
    </source>
</evidence>
<protein>
    <submittedName>
        <fullName evidence="3">Uncharacterized protein</fullName>
    </submittedName>
</protein>
<dbReference type="RefSeq" id="WP_238310313.1">
    <property type="nucleotide sequence ID" value="NZ_BPQV01000003.1"/>
</dbReference>
<keyword evidence="4" id="KW-1185">Reference proteome</keyword>
<sequence>MVSRRTSHFLRASLAALALSVATGAAMAQGYGRTFEFEEAEPLMSPRAVAFRLFDRGFTEIGRPRFDGAAYVVDATNPAGARVRLIVDPRSGAVLGRERLDIPYFPGARPPRAAGFGWTEEEPRPRRVYREAERLVPPADIPDAGPPGIRPQRPGLSATPPGPAEAAPFGLNPDARGRADSGRRSAKLAPVQKPAAPRATPAAPAPKLETPQGIDRDSAKAGEPPRPAPAEAAKPAAPEGKEPAREAAHSAPPTPAAVQPPSPGTAVDAKPAEAKTPDTKAAWQDPPAGEKKVRVIGGATIVPGGGGEAAPAGPN</sequence>
<evidence type="ECO:0000313" key="3">
    <source>
        <dbReference type="EMBL" id="GJE26352.1"/>
    </source>
</evidence>
<evidence type="ECO:0000313" key="4">
    <source>
        <dbReference type="Proteomes" id="UP001055156"/>
    </source>
</evidence>
<name>A0ABQ4T3Y1_METOR</name>
<evidence type="ECO:0000256" key="1">
    <source>
        <dbReference type="SAM" id="MobiDB-lite"/>
    </source>
</evidence>
<feature type="chain" id="PRO_5047400797" evidence="2">
    <location>
        <begin position="29"/>
        <end position="315"/>
    </location>
</feature>